<organism evidence="1 2">
    <name type="scientific">Streptomyces spectabilis</name>
    <dbReference type="NCBI Taxonomy" id="68270"/>
    <lineage>
        <taxon>Bacteria</taxon>
        <taxon>Bacillati</taxon>
        <taxon>Actinomycetota</taxon>
        <taxon>Actinomycetes</taxon>
        <taxon>Kitasatosporales</taxon>
        <taxon>Streptomycetaceae</taxon>
        <taxon>Streptomyces</taxon>
    </lineage>
</organism>
<evidence type="ECO:0000313" key="2">
    <source>
        <dbReference type="Proteomes" id="UP000549009"/>
    </source>
</evidence>
<dbReference type="AlphaFoldDB" id="A0A7W8AYH5"/>
<dbReference type="EMBL" id="JACHJD010000007">
    <property type="protein sequence ID" value="MBB5105473.1"/>
    <property type="molecule type" value="Genomic_DNA"/>
</dbReference>
<accession>A0A7W8AYH5</accession>
<comment type="caution">
    <text evidence="1">The sequence shown here is derived from an EMBL/GenBank/DDBJ whole genome shotgun (WGS) entry which is preliminary data.</text>
</comment>
<name>A0A7W8AYH5_STRST</name>
<proteinExistence type="predicted"/>
<protein>
    <submittedName>
        <fullName evidence="1">Uncharacterized protein</fullName>
    </submittedName>
</protein>
<evidence type="ECO:0000313" key="1">
    <source>
        <dbReference type="EMBL" id="MBB5105473.1"/>
    </source>
</evidence>
<dbReference type="Proteomes" id="UP000549009">
    <property type="component" value="Unassembled WGS sequence"/>
</dbReference>
<gene>
    <name evidence="1" type="ORF">FHS40_004568</name>
</gene>
<keyword evidence="2" id="KW-1185">Reference proteome</keyword>
<reference evidence="1 2" key="1">
    <citation type="submission" date="2020-08" db="EMBL/GenBank/DDBJ databases">
        <title>Genomic Encyclopedia of Type Strains, Phase III (KMG-III): the genomes of soil and plant-associated and newly described type strains.</title>
        <authorList>
            <person name="Whitman W."/>
        </authorList>
    </citation>
    <scope>NUCLEOTIDE SEQUENCE [LARGE SCALE GENOMIC DNA]</scope>
    <source>
        <strain evidence="1 2">CECT 3146</strain>
    </source>
</reference>
<sequence length="69" mass="7813">MCNAKDFTMCNGRNSGGAWRGNLLAPLIERQDVDWVLHQEYGLHHFCENALVTAVRAHAFAPKRPINYS</sequence>